<dbReference type="AlphaFoldDB" id="A0A1G8GN34"/>
<accession>A0A1G8GN34</accession>
<evidence type="ECO:0000313" key="1">
    <source>
        <dbReference type="EMBL" id="SDH95731.1"/>
    </source>
</evidence>
<dbReference type="Proteomes" id="UP000199636">
    <property type="component" value="Unassembled WGS sequence"/>
</dbReference>
<proteinExistence type="predicted"/>
<protein>
    <recommendedName>
        <fullName evidence="3">Replication initiation factor</fullName>
    </recommendedName>
</protein>
<evidence type="ECO:0000313" key="2">
    <source>
        <dbReference type="Proteomes" id="UP000199636"/>
    </source>
</evidence>
<evidence type="ECO:0008006" key="3">
    <source>
        <dbReference type="Google" id="ProtNLM"/>
    </source>
</evidence>
<dbReference type="OrthoDB" id="5563041at2"/>
<organism evidence="1 2">
    <name type="scientific">Pseudomonas panipatensis</name>
    <dbReference type="NCBI Taxonomy" id="428992"/>
    <lineage>
        <taxon>Bacteria</taxon>
        <taxon>Pseudomonadati</taxon>
        <taxon>Pseudomonadota</taxon>
        <taxon>Gammaproteobacteria</taxon>
        <taxon>Pseudomonadales</taxon>
        <taxon>Pseudomonadaceae</taxon>
        <taxon>Pseudomonas</taxon>
    </lineage>
</organism>
<reference evidence="2" key="1">
    <citation type="submission" date="2016-10" db="EMBL/GenBank/DDBJ databases">
        <authorList>
            <person name="Varghese N."/>
            <person name="Submissions S."/>
        </authorList>
    </citation>
    <scope>NUCLEOTIDE SEQUENCE [LARGE SCALE GENOMIC DNA]</scope>
    <source>
        <strain evidence="2">CCM 7469</strain>
    </source>
</reference>
<dbReference type="RefSeq" id="WP_090262783.1">
    <property type="nucleotide sequence ID" value="NZ_FNDS01000004.1"/>
</dbReference>
<sequence>MSKPTHQIRVVMKPDGQVFESPEGRLFFNDKTVKWTDLSGVRFLRCGVDTVRQLYNGLIRPEVLAIFEQKDDLVEFAGYEWIKGRIGRDSGYQYRLQNADMGLILLIKNHNVKAENIGPHLKIEVSPHALDGADPKILQGVLDDLAAGVLSACETNQCAVHIALDVQGWTPPAELVDMMHCRAHRVRQISGIQRIEFDGSASVYGRGETFMFGSTTGVQLCIYNKTLQARATDKLDYWQSVWATLNGDPFGDGEPAYNPLETVWRLEFRFHHSVVEQFAQGSTLSSGEVIGCRTYEGLCPHLQGLWQYACENFRLLESRTTFDPFWSLMSQDVKVQVEADPLIERTEYRRYYKTAQGFSGRNCEMFLGQFISLIARERIPAKKAIESARRLEFWHVIEDHYFAKGWTRKEFERHIHRLMCDRYLKKGYAI</sequence>
<name>A0A1G8GN34_9PSED</name>
<gene>
    <name evidence="1" type="ORF">SAMN05216272_104373</name>
</gene>
<dbReference type="STRING" id="428992.SAMN05216272_104373"/>
<keyword evidence="2" id="KW-1185">Reference proteome</keyword>
<dbReference type="EMBL" id="FNDS01000004">
    <property type="protein sequence ID" value="SDH95731.1"/>
    <property type="molecule type" value="Genomic_DNA"/>
</dbReference>